<reference evidence="1 2" key="1">
    <citation type="submission" date="2016-04" db="EMBL/GenBank/DDBJ databases">
        <title>The complete genome sequence of Erythrobacter atlanticus s21-N3.</title>
        <authorList>
            <person name="Wang W."/>
            <person name="Wang L."/>
            <person name="Zhuang L."/>
            <person name="Shao Z."/>
        </authorList>
    </citation>
    <scope>NUCLEOTIDE SEQUENCE [LARGE SCALE GENOMIC DNA]</scope>
    <source>
        <strain evidence="2">s21-N3</strain>
        <plasmid evidence="2">Plasmid</plasmid>
    </source>
</reference>
<dbReference type="OrthoDB" id="7492875at2"/>
<dbReference type="RefSeq" id="WP_082834645.1">
    <property type="nucleotide sequence ID" value="NZ_CP015441.1"/>
</dbReference>
<geneLocation type="plasmid" evidence="2"/>
<dbReference type="KEGG" id="ery:CP97_14869"/>
<dbReference type="Proteomes" id="UP000059113">
    <property type="component" value="Plasmid"/>
</dbReference>
<keyword evidence="1" id="KW-0614">Plasmid</keyword>
<proteinExistence type="predicted"/>
<organism evidence="1 2">
    <name type="scientific">Aurantiacibacter atlanticus</name>
    <dbReference type="NCBI Taxonomy" id="1648404"/>
    <lineage>
        <taxon>Bacteria</taxon>
        <taxon>Pseudomonadati</taxon>
        <taxon>Pseudomonadota</taxon>
        <taxon>Alphaproteobacteria</taxon>
        <taxon>Sphingomonadales</taxon>
        <taxon>Erythrobacteraceae</taxon>
        <taxon>Aurantiacibacter</taxon>
    </lineage>
</organism>
<accession>A0A168M3V4</accession>
<evidence type="ECO:0000313" key="1">
    <source>
        <dbReference type="EMBL" id="ANC50557.1"/>
    </source>
</evidence>
<protein>
    <submittedName>
        <fullName evidence="1">Uncharacterized protein</fullName>
    </submittedName>
</protein>
<dbReference type="EMBL" id="CP015441">
    <property type="protein sequence ID" value="ANC50557.1"/>
    <property type="molecule type" value="Genomic_DNA"/>
</dbReference>
<gene>
    <name evidence="1" type="ORF">CP97_14869</name>
</gene>
<keyword evidence="2" id="KW-1185">Reference proteome</keyword>
<sequence length="339" mass="37478">MSRPARPLCAILWSPDLVDEFGRTMASIGRLDARISASSVAPAWMLRASWTGYATALRLQRHEIDEIDVISHFTGVSIPGRPPVVTAGDPFGAYADWAAELAAGHDRHWREDIPFTFDIPDGWRDAPPLARALAVLDSWSRQDNTPAPWLAFPKLLRRMNLTRNPLPCLVTGDPGLRFLHGTREAQLKRLLKSLRELADEGLRRLGRLEGYRMRYGAAVGAEHRPGHLPRLGTLALETPFLAARTLVDRFDITLSGAGKLLSRAAEKGLLVETSGRTSWRLYVTPDVGIALGIVAPPRGRPPSPSRSSPALDTVLAEFDREMAEIDQMLSDHSRKHTET</sequence>
<name>A0A168M3V4_9SPHN</name>
<evidence type="ECO:0000313" key="2">
    <source>
        <dbReference type="Proteomes" id="UP000059113"/>
    </source>
</evidence>
<dbReference type="AlphaFoldDB" id="A0A168M3V4"/>